<dbReference type="RefSeq" id="WP_013694378.1">
    <property type="nucleotide sequence ID" value="NC_015379.1"/>
</dbReference>
<dbReference type="InterPro" id="IPR004919">
    <property type="entry name" value="GmrSD_N"/>
</dbReference>
<dbReference type="PANTHER" id="PTHR39639:SF1">
    <property type="entry name" value="DUF262 DOMAIN-CONTAINING PROTEIN"/>
    <property type="match status" value="1"/>
</dbReference>
<dbReference type="REBASE" id="151264">
    <property type="entry name" value="Pbr421ORF92P"/>
</dbReference>
<accession>F2KM81</accession>
<reference key="2">
    <citation type="submission" date="2011-03" db="EMBL/GenBank/DDBJ databases">
        <title>Complete Genome Sequence of a beneficial plant roots-associated bacterium Pseudomonas brassicacearum.</title>
        <authorList>
            <person name="Ortet P."/>
            <person name="Barakat M."/>
            <person name="Lalaouna D."/>
            <person name="Fochesato S."/>
            <person name="Barbe V."/>
            <person name="Santaella C."/>
            <person name="Heulin T."/>
            <person name="Achouak W."/>
        </authorList>
    </citation>
    <scope>NUCLEOTIDE SEQUENCE</scope>
    <source>
        <strain>NFM421</strain>
    </source>
</reference>
<organism evidence="2 3">
    <name type="scientific">Pseudomonas brassicacearum (strain NFM421)</name>
    <dbReference type="NCBI Taxonomy" id="994484"/>
    <lineage>
        <taxon>Bacteria</taxon>
        <taxon>Pseudomonadati</taxon>
        <taxon>Pseudomonadota</taxon>
        <taxon>Gammaproteobacteria</taxon>
        <taxon>Pseudomonadales</taxon>
        <taxon>Pseudomonadaceae</taxon>
        <taxon>Pseudomonas</taxon>
    </lineage>
</organism>
<dbReference type="Proteomes" id="UP000006692">
    <property type="component" value="Chromosome"/>
</dbReference>
<evidence type="ECO:0000259" key="1">
    <source>
        <dbReference type="Pfam" id="PF03235"/>
    </source>
</evidence>
<sequence length="376" mass="43073">MGVLDDVATHRNELKTDSYTTTISDLLGTFKRGDLRIDPEYQRLFRWDLNRQSEYIESLLLNIPTPPVFFATNPDGKTEVIDGLQRLSTLLKFFSTEIFENAVLANADNNESEQNNLLFGTLLQSAPLVESLEGFSLETLPETLTRTLRYTRIPIIVLEKESSQRARFHVFKRLNRSGSILSDQEIRNCSARLFGHDFPNVLRDLAAEQCVQASLKIPEEQSKKMGIEELLLRLLANAHNPRPLKHSVVEFLDEFMEYASEGKFIFDRAAQSKVVEVFDLISSLYPNGEAFRFWRDGKAQGQFSSNLFDIVSYGIYQNLLPARRDPQWIKDRISELLQSDDIKEVTGAGSNTRRKHQARLQLGDRWFTPPVVPEEV</sequence>
<dbReference type="HOGENOM" id="CLU_038557_2_1_6"/>
<evidence type="ECO:0000313" key="3">
    <source>
        <dbReference type="Proteomes" id="UP000006692"/>
    </source>
</evidence>
<feature type="domain" description="GmrSD restriction endonucleases N-terminal" evidence="1">
    <location>
        <begin position="24"/>
        <end position="189"/>
    </location>
</feature>
<protein>
    <recommendedName>
        <fullName evidence="1">GmrSD restriction endonucleases N-terminal domain-containing protein</fullName>
    </recommendedName>
</protein>
<name>F2KM81_PSEBN</name>
<evidence type="ECO:0000313" key="2">
    <source>
        <dbReference type="EMBL" id="AEA71624.1"/>
    </source>
</evidence>
<gene>
    <name evidence="2" type="ORF">PSEBR_cmegl93</name>
</gene>
<dbReference type="KEGG" id="pba:PSEBR_cmegl93"/>
<dbReference type="PANTHER" id="PTHR39639">
    <property type="entry name" value="CHROMOSOME 16, WHOLE GENOME SHOTGUN SEQUENCE"/>
    <property type="match status" value="1"/>
</dbReference>
<dbReference type="EMBL" id="CP002585">
    <property type="protein sequence ID" value="AEA71624.1"/>
    <property type="molecule type" value="Genomic_DNA"/>
</dbReference>
<dbReference type="AlphaFoldDB" id="F2KM81"/>
<reference evidence="2 3" key="1">
    <citation type="journal article" date="2011" name="J. Bacteriol.">
        <title>Complete genome sequence of a beneficial plant root-associated bacterium, Pseudomonas brassicacearum.</title>
        <authorList>
            <person name="Ortet P."/>
            <person name="Barakat M."/>
            <person name="Lalaouna D."/>
            <person name="Fochesato S."/>
            <person name="Barbe V."/>
            <person name="Vacherie B."/>
            <person name="Santaella C."/>
            <person name="Heulin T."/>
            <person name="Achouak W."/>
        </authorList>
    </citation>
    <scope>NUCLEOTIDE SEQUENCE [LARGE SCALE GENOMIC DNA]</scope>
    <source>
        <strain evidence="2 3">NFM421</strain>
    </source>
</reference>
<dbReference type="Pfam" id="PF03235">
    <property type="entry name" value="GmrSD_N"/>
    <property type="match status" value="1"/>
</dbReference>
<dbReference type="STRING" id="994484.PSEBR_cmegl93"/>
<proteinExistence type="predicted"/>